<evidence type="ECO:0000256" key="23">
    <source>
        <dbReference type="SAM" id="SignalP"/>
    </source>
</evidence>
<dbReference type="Gene3D" id="1.10.510.10">
    <property type="entry name" value="Transferase(Phosphotransferase) domain 1"/>
    <property type="match status" value="1"/>
</dbReference>
<evidence type="ECO:0000259" key="24">
    <source>
        <dbReference type="PROSITE" id="PS50011"/>
    </source>
</evidence>
<keyword evidence="26" id="KW-1185">Reference proteome</keyword>
<dbReference type="SUPFAM" id="SSF52058">
    <property type="entry name" value="L domain-like"/>
    <property type="match status" value="1"/>
</dbReference>
<keyword evidence="14 21" id="KW-0067">ATP-binding</keyword>
<comment type="caution">
    <text evidence="25">The sequence shown here is derived from an EMBL/GenBank/DDBJ whole genome shotgun (WGS) entry which is preliminary data.</text>
</comment>
<dbReference type="PANTHER" id="PTHR48056">
    <property type="entry name" value="LRR RECEPTOR-LIKE SERINE/THREONINE-PROTEIN KINASE-RELATED"/>
    <property type="match status" value="1"/>
</dbReference>
<evidence type="ECO:0000256" key="4">
    <source>
        <dbReference type="ARBA" id="ARBA00022475"/>
    </source>
</evidence>
<dbReference type="SUPFAM" id="SSF56112">
    <property type="entry name" value="Protein kinase-like (PK-like)"/>
    <property type="match status" value="1"/>
</dbReference>
<evidence type="ECO:0000256" key="8">
    <source>
        <dbReference type="ARBA" id="ARBA00022679"/>
    </source>
</evidence>
<evidence type="ECO:0000256" key="16">
    <source>
        <dbReference type="ARBA" id="ARBA00023136"/>
    </source>
</evidence>
<dbReference type="InterPro" id="IPR055414">
    <property type="entry name" value="LRR_R13L4/SHOC2-like"/>
</dbReference>
<evidence type="ECO:0000313" key="26">
    <source>
        <dbReference type="Proteomes" id="UP001604277"/>
    </source>
</evidence>
<comment type="catalytic activity">
    <reaction evidence="20">
        <text>L-seryl-[protein] + ATP = O-phospho-L-seryl-[protein] + ADP + H(+)</text>
        <dbReference type="Rhea" id="RHEA:17989"/>
        <dbReference type="Rhea" id="RHEA-COMP:9863"/>
        <dbReference type="Rhea" id="RHEA-COMP:11604"/>
        <dbReference type="ChEBI" id="CHEBI:15378"/>
        <dbReference type="ChEBI" id="CHEBI:29999"/>
        <dbReference type="ChEBI" id="CHEBI:30616"/>
        <dbReference type="ChEBI" id="CHEBI:83421"/>
        <dbReference type="ChEBI" id="CHEBI:456216"/>
        <dbReference type="EC" id="2.7.11.1"/>
    </reaction>
</comment>
<keyword evidence="11" id="KW-0677">Repeat</keyword>
<evidence type="ECO:0000256" key="22">
    <source>
        <dbReference type="SAM" id="Phobius"/>
    </source>
</evidence>
<evidence type="ECO:0000256" key="9">
    <source>
        <dbReference type="ARBA" id="ARBA00022692"/>
    </source>
</evidence>
<dbReference type="FunFam" id="3.80.10.10:FF:000041">
    <property type="entry name" value="LRR receptor-like serine/threonine-protein kinase ERECTA"/>
    <property type="match status" value="1"/>
</dbReference>
<dbReference type="FunFam" id="1.10.510.10:FF:000358">
    <property type="entry name" value="Putative leucine-rich repeat receptor-like serine/threonine-protein kinase"/>
    <property type="match status" value="1"/>
</dbReference>
<dbReference type="SUPFAM" id="SSF52047">
    <property type="entry name" value="RNI-like"/>
    <property type="match status" value="1"/>
</dbReference>
<dbReference type="GO" id="GO:0006952">
    <property type="term" value="P:defense response"/>
    <property type="evidence" value="ECO:0007669"/>
    <property type="project" value="UniProtKB-ARBA"/>
</dbReference>
<dbReference type="InterPro" id="IPR003591">
    <property type="entry name" value="Leu-rich_rpt_typical-subtyp"/>
</dbReference>
<feature type="chain" id="PRO_5044835533" description="non-specific serine/threonine protein kinase" evidence="23">
    <location>
        <begin position="22"/>
        <end position="1087"/>
    </location>
</feature>
<evidence type="ECO:0000256" key="13">
    <source>
        <dbReference type="ARBA" id="ARBA00022777"/>
    </source>
</evidence>
<dbReference type="InterPro" id="IPR000719">
    <property type="entry name" value="Prot_kinase_dom"/>
</dbReference>
<dbReference type="GO" id="GO:0004674">
    <property type="term" value="F:protein serine/threonine kinase activity"/>
    <property type="evidence" value="ECO:0007669"/>
    <property type="project" value="UniProtKB-KW"/>
</dbReference>
<proteinExistence type="inferred from homology"/>
<dbReference type="PANTHER" id="PTHR48056:SF73">
    <property type="entry name" value="LRR RECEPTOR-LIKE SERINE_THREONINE-PROTEIN KINASE EFR"/>
    <property type="match status" value="1"/>
</dbReference>
<reference evidence="26" key="1">
    <citation type="submission" date="2024-07" db="EMBL/GenBank/DDBJ databases">
        <title>Two chromosome-level genome assemblies of Korean endemic species Abeliophyllum distichum and Forsythia ovata (Oleaceae).</title>
        <authorList>
            <person name="Jang H."/>
        </authorList>
    </citation>
    <scope>NUCLEOTIDE SEQUENCE [LARGE SCALE GENOMIC DNA]</scope>
</reference>
<dbReference type="Proteomes" id="UP001604277">
    <property type="component" value="Unassembled WGS sequence"/>
</dbReference>
<dbReference type="InterPro" id="IPR050647">
    <property type="entry name" value="Plant_LRR-RLKs"/>
</dbReference>
<dbReference type="SMART" id="SM00369">
    <property type="entry name" value="LRR_TYP"/>
    <property type="match status" value="11"/>
</dbReference>
<dbReference type="InterPro" id="IPR013210">
    <property type="entry name" value="LRR_N_plant-typ"/>
</dbReference>
<evidence type="ECO:0000256" key="20">
    <source>
        <dbReference type="ARBA" id="ARBA00048679"/>
    </source>
</evidence>
<evidence type="ECO:0000313" key="25">
    <source>
        <dbReference type="EMBL" id="KAL2484373.1"/>
    </source>
</evidence>
<dbReference type="GO" id="GO:0051707">
    <property type="term" value="P:response to other organism"/>
    <property type="evidence" value="ECO:0007669"/>
    <property type="project" value="UniProtKB-ARBA"/>
</dbReference>
<evidence type="ECO:0000256" key="18">
    <source>
        <dbReference type="ARBA" id="ARBA00023180"/>
    </source>
</evidence>
<dbReference type="InterPro" id="IPR032675">
    <property type="entry name" value="LRR_dom_sf"/>
</dbReference>
<name>A0ABD1R984_9LAMI</name>
<dbReference type="SMART" id="SM00220">
    <property type="entry name" value="S_TKc"/>
    <property type="match status" value="1"/>
</dbReference>
<keyword evidence="16 22" id="KW-0472">Membrane</keyword>
<dbReference type="SMART" id="SM00365">
    <property type="entry name" value="LRR_SD22"/>
    <property type="match status" value="5"/>
</dbReference>
<keyword evidence="13" id="KW-0418">Kinase</keyword>
<dbReference type="InterPro" id="IPR017441">
    <property type="entry name" value="Protein_kinase_ATP_BS"/>
</dbReference>
<keyword evidence="12 21" id="KW-0547">Nucleotide-binding</keyword>
<dbReference type="PROSITE" id="PS00107">
    <property type="entry name" value="PROTEIN_KINASE_ATP"/>
    <property type="match status" value="1"/>
</dbReference>
<keyword evidence="10 23" id="KW-0732">Signal</keyword>
<evidence type="ECO:0000256" key="3">
    <source>
        <dbReference type="ARBA" id="ARBA00012513"/>
    </source>
</evidence>
<evidence type="ECO:0000256" key="14">
    <source>
        <dbReference type="ARBA" id="ARBA00022840"/>
    </source>
</evidence>
<dbReference type="EMBL" id="JBFOLJ010000013">
    <property type="protein sequence ID" value="KAL2484373.1"/>
    <property type="molecule type" value="Genomic_DNA"/>
</dbReference>
<comment type="catalytic activity">
    <reaction evidence="19">
        <text>L-threonyl-[protein] + ATP = O-phospho-L-threonyl-[protein] + ADP + H(+)</text>
        <dbReference type="Rhea" id="RHEA:46608"/>
        <dbReference type="Rhea" id="RHEA-COMP:11060"/>
        <dbReference type="Rhea" id="RHEA-COMP:11605"/>
        <dbReference type="ChEBI" id="CHEBI:15378"/>
        <dbReference type="ChEBI" id="CHEBI:30013"/>
        <dbReference type="ChEBI" id="CHEBI:30616"/>
        <dbReference type="ChEBI" id="CHEBI:61977"/>
        <dbReference type="ChEBI" id="CHEBI:456216"/>
        <dbReference type="EC" id="2.7.11.1"/>
    </reaction>
</comment>
<feature type="domain" description="Protein kinase" evidence="24">
    <location>
        <begin position="801"/>
        <end position="1078"/>
    </location>
</feature>
<keyword evidence="7" id="KW-0433">Leucine-rich repeat</keyword>
<evidence type="ECO:0000256" key="6">
    <source>
        <dbReference type="ARBA" id="ARBA00022553"/>
    </source>
</evidence>
<keyword evidence="15 22" id="KW-1133">Transmembrane helix</keyword>
<keyword evidence="9 22" id="KW-0812">Transmembrane</keyword>
<evidence type="ECO:0000256" key="5">
    <source>
        <dbReference type="ARBA" id="ARBA00022527"/>
    </source>
</evidence>
<dbReference type="FunFam" id="3.30.200.20:FF:000661">
    <property type="entry name" value="Serine-threonine protein kinase plant-type"/>
    <property type="match status" value="1"/>
</dbReference>
<dbReference type="Gene3D" id="3.30.200.20">
    <property type="entry name" value="Phosphorylase Kinase, domain 1"/>
    <property type="match status" value="1"/>
</dbReference>
<dbReference type="Pfam" id="PF00069">
    <property type="entry name" value="Pkinase"/>
    <property type="match status" value="1"/>
</dbReference>
<dbReference type="InterPro" id="IPR011009">
    <property type="entry name" value="Kinase-like_dom_sf"/>
</dbReference>
<evidence type="ECO:0000256" key="7">
    <source>
        <dbReference type="ARBA" id="ARBA00022614"/>
    </source>
</evidence>
<dbReference type="Pfam" id="PF00560">
    <property type="entry name" value="LRR_1"/>
    <property type="match status" value="6"/>
</dbReference>
<comment type="subcellular location">
    <subcellularLocation>
        <location evidence="1">Cell membrane</location>
        <topology evidence="1">Single-pass membrane protein</topology>
    </subcellularLocation>
</comment>
<protein>
    <recommendedName>
        <fullName evidence="3">non-specific serine/threonine protein kinase</fullName>
        <ecNumber evidence="3">2.7.11.1</ecNumber>
    </recommendedName>
</protein>
<keyword evidence="18" id="KW-0325">Glycoprotein</keyword>
<dbReference type="EC" id="2.7.11.1" evidence="3"/>
<dbReference type="FunFam" id="3.80.10.10:FF:000095">
    <property type="entry name" value="LRR receptor-like serine/threonine-protein kinase GSO1"/>
    <property type="match status" value="1"/>
</dbReference>
<dbReference type="Pfam" id="PF13855">
    <property type="entry name" value="LRR_8"/>
    <property type="match status" value="1"/>
</dbReference>
<gene>
    <name evidence="25" type="ORF">Fot_45817</name>
</gene>
<dbReference type="PROSITE" id="PS00108">
    <property type="entry name" value="PROTEIN_KINASE_ST"/>
    <property type="match status" value="1"/>
</dbReference>
<keyword evidence="5" id="KW-0723">Serine/threonine-protein kinase</keyword>
<dbReference type="Pfam" id="PF23598">
    <property type="entry name" value="LRR_14"/>
    <property type="match status" value="2"/>
</dbReference>
<dbReference type="AlphaFoldDB" id="A0ABD1R984"/>
<evidence type="ECO:0000256" key="19">
    <source>
        <dbReference type="ARBA" id="ARBA00047899"/>
    </source>
</evidence>
<dbReference type="GO" id="GO:0005886">
    <property type="term" value="C:plasma membrane"/>
    <property type="evidence" value="ECO:0007669"/>
    <property type="project" value="UniProtKB-SubCell"/>
</dbReference>
<comment type="similarity">
    <text evidence="2">Belongs to the protein kinase superfamily. Ser/Thr protein kinase family.</text>
</comment>
<keyword evidence="17" id="KW-0675">Receptor</keyword>
<keyword evidence="6" id="KW-0597">Phosphoprotein</keyword>
<keyword evidence="8" id="KW-0808">Transferase</keyword>
<evidence type="ECO:0000256" key="12">
    <source>
        <dbReference type="ARBA" id="ARBA00022741"/>
    </source>
</evidence>
<evidence type="ECO:0000256" key="17">
    <source>
        <dbReference type="ARBA" id="ARBA00023170"/>
    </source>
</evidence>
<dbReference type="FunFam" id="3.80.10.10:FF:000129">
    <property type="entry name" value="Leucine-rich repeat receptor-like kinase"/>
    <property type="match status" value="1"/>
</dbReference>
<feature type="binding site" evidence="21">
    <location>
        <position position="829"/>
    </location>
    <ligand>
        <name>ATP</name>
        <dbReference type="ChEBI" id="CHEBI:30616"/>
    </ligand>
</feature>
<keyword evidence="4" id="KW-1003">Cell membrane</keyword>
<evidence type="ECO:0000256" key="10">
    <source>
        <dbReference type="ARBA" id="ARBA00022729"/>
    </source>
</evidence>
<dbReference type="PROSITE" id="PS50011">
    <property type="entry name" value="PROTEIN_KINASE_DOM"/>
    <property type="match status" value="1"/>
</dbReference>
<evidence type="ECO:0000256" key="21">
    <source>
        <dbReference type="PROSITE-ProRule" id="PRU10141"/>
    </source>
</evidence>
<dbReference type="InterPro" id="IPR001611">
    <property type="entry name" value="Leu-rich_rpt"/>
</dbReference>
<feature type="transmembrane region" description="Helical" evidence="22">
    <location>
        <begin position="744"/>
        <end position="766"/>
    </location>
</feature>
<dbReference type="GO" id="GO:0005524">
    <property type="term" value="F:ATP binding"/>
    <property type="evidence" value="ECO:0007669"/>
    <property type="project" value="UniProtKB-UniRule"/>
</dbReference>
<evidence type="ECO:0000256" key="11">
    <source>
        <dbReference type="ARBA" id="ARBA00022737"/>
    </source>
</evidence>
<dbReference type="Pfam" id="PF08263">
    <property type="entry name" value="LRRNT_2"/>
    <property type="match status" value="1"/>
</dbReference>
<organism evidence="25 26">
    <name type="scientific">Forsythia ovata</name>
    <dbReference type="NCBI Taxonomy" id="205694"/>
    <lineage>
        <taxon>Eukaryota</taxon>
        <taxon>Viridiplantae</taxon>
        <taxon>Streptophyta</taxon>
        <taxon>Embryophyta</taxon>
        <taxon>Tracheophyta</taxon>
        <taxon>Spermatophyta</taxon>
        <taxon>Magnoliopsida</taxon>
        <taxon>eudicotyledons</taxon>
        <taxon>Gunneridae</taxon>
        <taxon>Pentapetalae</taxon>
        <taxon>asterids</taxon>
        <taxon>lamiids</taxon>
        <taxon>Lamiales</taxon>
        <taxon>Oleaceae</taxon>
        <taxon>Forsythieae</taxon>
        <taxon>Forsythia</taxon>
    </lineage>
</organism>
<sequence>MEKTCFLFRVAVFLLFHYVTASLAISINITTDQSALLALKSHIFYDVTTINWSSSTPVCSWVGITCSSRHQRVTALDISNMNLQGTIPPHIGNLSFLVSLDISNNSFSGSLPQELAQLRRLKSIDFRSNNFSGAFPSFLSSLSSLQFLNLSRNKFSGPIPSSIANISKLQELSLSRNFFDGYFPQEIGNLRRLTFLNLEGNRLSGPIPLSIFNLSSLQYIALTHNIDLIGKLPLTICDNLPKLEGLYLSSNGLDGVIPPSLQKCSQLQVLVLSGNEFTGTIPKELGNLTMLRVLHLGANHLEGQIPREIGYLQKLEVFGLVWNSLSGSIPESIFNISALRVITVVGNHLSGNLPSSFGQGTPNLQEIYFGMNNFTGAVPESISNASKLTLLDLAINSFTGPLPDSLGDLRFLEVLYLGDNLFTSKSLFSEMTFFSSLTKCPNLRELEIGENRLNGKLPASIGNFSTSLELFSAYRCRIKGQIPEEIGNLSSLAMLSLYGNELTGVVPTSIKGLHRLQQLYLYNNKIIGSIVDEICSLKNLGALDLSQNQISGSLPACLGNITSLRNLHVAYNRLDSNIPTNLWSLSDLLQFNASSNMLIGHLPPDIGSLKAVTLIDLSMNNLSGSIPNTIGGLQKLIDLSLAHNRFGGSIPDSFGQVLSLENVDLSYNNISGSIPKSLEALLYLRYFNVSFNELSGEIPNGGPFVNYTDRSFMSNGALCGASRSRFQVPQCPPDRSRRRGLSRIALYIILGISLPILLLTGLVFLLRCQNRRKDENQTNIFLDITHARISYDELLLATNGFSESNFLGAGSFSTVYKGLLKNETPLAVKVFNLQLEGAFKSFDTECEVLRNLRHRNLTKIISSCTNLDFRALLVEYMPNGSLERWLYSHNYFLDILQRLNIMIDVACALDYLHNNYSMPVVHCDLKPSNVLLDKDMVGHVSDFGISKLLGVGVSIGQTKTLGTIGYIAPEYGLEGIVSTKCDVYSYGILLMETFTRMKPCDDMFNGDLNLRLWVQASLPSGIAQVIDINMLKGEEENFDGKVKSLLLVMELALNCTQESPDSRINMEEVVTVLNKIKLQFHTSCKRK</sequence>
<evidence type="ECO:0000256" key="2">
    <source>
        <dbReference type="ARBA" id="ARBA00008684"/>
    </source>
</evidence>
<dbReference type="Gene3D" id="3.80.10.10">
    <property type="entry name" value="Ribonuclease Inhibitor"/>
    <property type="match status" value="5"/>
</dbReference>
<accession>A0ABD1R984</accession>
<evidence type="ECO:0000256" key="1">
    <source>
        <dbReference type="ARBA" id="ARBA00004162"/>
    </source>
</evidence>
<feature type="signal peptide" evidence="23">
    <location>
        <begin position="1"/>
        <end position="21"/>
    </location>
</feature>
<dbReference type="InterPro" id="IPR008271">
    <property type="entry name" value="Ser/Thr_kinase_AS"/>
</dbReference>
<evidence type="ECO:0000256" key="15">
    <source>
        <dbReference type="ARBA" id="ARBA00022989"/>
    </source>
</evidence>
<dbReference type="FunFam" id="3.80.10.10:FF:000317">
    <property type="entry name" value="Inactive leucine-rich repeat receptor-like protein kinase"/>
    <property type="match status" value="1"/>
</dbReference>